<name>A0AAD0WP60_9BACT</name>
<dbReference type="PANTHER" id="PTHR43591">
    <property type="entry name" value="METHYLTRANSFERASE"/>
    <property type="match status" value="1"/>
</dbReference>
<dbReference type="Proteomes" id="UP000290580">
    <property type="component" value="Unassembled WGS sequence"/>
</dbReference>
<reference evidence="2 4" key="2">
    <citation type="submission" date="2018-08" db="EMBL/GenBank/DDBJ databases">
        <title>Complete genome of the Arcobacter skirrowii type strain LMG 6621.</title>
        <authorList>
            <person name="Miller W.G."/>
            <person name="Yee E."/>
            <person name="Bono J.L."/>
        </authorList>
    </citation>
    <scope>NUCLEOTIDE SEQUENCE [LARGE SCALE GENOMIC DNA]</scope>
    <source>
        <strain evidence="2 4">CCUG 10374</strain>
    </source>
</reference>
<dbReference type="GeneID" id="61751637"/>
<dbReference type="SUPFAM" id="SSF53335">
    <property type="entry name" value="S-adenosyl-L-methionine-dependent methyltransferases"/>
    <property type="match status" value="1"/>
</dbReference>
<evidence type="ECO:0000259" key="1">
    <source>
        <dbReference type="Pfam" id="PF08241"/>
    </source>
</evidence>
<keyword evidence="2" id="KW-0808">Transferase</keyword>
<keyword evidence="5" id="KW-1185">Reference proteome</keyword>
<sequence>MVINKSFGMSKSKEFLQQNLFEEGLKYFGIKDKNIAIEQANSWYDDKNSWQTKRWIQAEIFGDHKGKILDMACGSGVFVFSGLHKGYDVYGIEPEGWMHQYIEMKIEELSYPKEWKQRFIKAVGENLPFENETFDYIESAQTLEHTNDYKKCLDELIRVLKVGGKIRIFAPDYEGFYEPHYRIPFLPKMNRTLAKIYLKILGKPIIGLNTITYITAKDIINYLSKKFVNIEIIDLYKVHRKRKIDYINSKFKIGKYLSNLIVGLIWYNFYITKGLKPIDLVIKKVENGI</sequence>
<dbReference type="Proteomes" id="UP000262029">
    <property type="component" value="Chromosome"/>
</dbReference>
<evidence type="ECO:0000313" key="3">
    <source>
        <dbReference type="EMBL" id="RXI26103.1"/>
    </source>
</evidence>
<dbReference type="InterPro" id="IPR013216">
    <property type="entry name" value="Methyltransf_11"/>
</dbReference>
<protein>
    <submittedName>
        <fullName evidence="2">SAM-dependent methyltransferase</fullName>
    </submittedName>
</protein>
<dbReference type="GO" id="GO:0032259">
    <property type="term" value="P:methylation"/>
    <property type="evidence" value="ECO:0007669"/>
    <property type="project" value="UniProtKB-KW"/>
</dbReference>
<evidence type="ECO:0000313" key="2">
    <source>
        <dbReference type="EMBL" id="AXX85663.1"/>
    </source>
</evidence>
<evidence type="ECO:0000313" key="5">
    <source>
        <dbReference type="Proteomes" id="UP000290580"/>
    </source>
</evidence>
<accession>A0AAD0WP60</accession>
<proteinExistence type="predicted"/>
<dbReference type="PANTHER" id="PTHR43591:SF24">
    <property type="entry name" value="2-METHOXY-6-POLYPRENYL-1,4-BENZOQUINOL METHYLASE, MITOCHONDRIAL"/>
    <property type="match status" value="1"/>
</dbReference>
<dbReference type="GO" id="GO:0008757">
    <property type="term" value="F:S-adenosylmethionine-dependent methyltransferase activity"/>
    <property type="evidence" value="ECO:0007669"/>
    <property type="project" value="InterPro"/>
</dbReference>
<dbReference type="AlphaFoldDB" id="A0AAD0WP60"/>
<keyword evidence="2" id="KW-0489">Methyltransferase</keyword>
<dbReference type="Pfam" id="PF08241">
    <property type="entry name" value="Methyltransf_11"/>
    <property type="match status" value="1"/>
</dbReference>
<feature type="domain" description="Methyltransferase type 11" evidence="1">
    <location>
        <begin position="69"/>
        <end position="166"/>
    </location>
</feature>
<dbReference type="InterPro" id="IPR029063">
    <property type="entry name" value="SAM-dependent_MTases_sf"/>
</dbReference>
<gene>
    <name evidence="2" type="ORF">ASKIR_1896</name>
    <name evidence="3" type="ORF">CP959_04090</name>
</gene>
<evidence type="ECO:0000313" key="4">
    <source>
        <dbReference type="Proteomes" id="UP000262029"/>
    </source>
</evidence>
<reference evidence="3 5" key="1">
    <citation type="submission" date="2017-09" db="EMBL/GenBank/DDBJ databases">
        <title>Genomics of the genus Arcobacter.</title>
        <authorList>
            <person name="Perez-Cataluna A."/>
            <person name="Figueras M.J."/>
            <person name="Salas-Masso N."/>
        </authorList>
    </citation>
    <scope>NUCLEOTIDE SEQUENCE [LARGE SCALE GENOMIC DNA]</scope>
    <source>
        <strain evidence="3 5">LMG 6621</strain>
    </source>
</reference>
<dbReference type="CDD" id="cd02440">
    <property type="entry name" value="AdoMet_MTases"/>
    <property type="match status" value="1"/>
</dbReference>
<dbReference type="RefSeq" id="WP_115588090.1">
    <property type="nucleotide sequence ID" value="NZ_CP032099.1"/>
</dbReference>
<organism evidence="2 4">
    <name type="scientific">Aliarcobacter skirrowii CCUG 10374</name>
    <dbReference type="NCBI Taxonomy" id="1032239"/>
    <lineage>
        <taxon>Bacteria</taxon>
        <taxon>Pseudomonadati</taxon>
        <taxon>Campylobacterota</taxon>
        <taxon>Epsilonproteobacteria</taxon>
        <taxon>Campylobacterales</taxon>
        <taxon>Arcobacteraceae</taxon>
        <taxon>Aliarcobacter</taxon>
    </lineage>
</organism>
<dbReference type="EMBL" id="NXIC01000002">
    <property type="protein sequence ID" value="RXI26103.1"/>
    <property type="molecule type" value="Genomic_DNA"/>
</dbReference>
<dbReference type="Gene3D" id="3.40.50.150">
    <property type="entry name" value="Vaccinia Virus protein VP39"/>
    <property type="match status" value="1"/>
</dbReference>
<dbReference type="EMBL" id="CP032099">
    <property type="protein sequence ID" value="AXX85663.1"/>
    <property type="molecule type" value="Genomic_DNA"/>
</dbReference>